<comment type="similarity">
    <text evidence="2">Belongs to the glycosyltransferase 31 family. Beta3-Gal-T subfamily.</text>
</comment>
<reference evidence="7 8" key="1">
    <citation type="journal article" date="2021" name="Elife">
        <title>Chloroplast acquisition without the gene transfer in kleptoplastic sea slugs, Plakobranchus ocellatus.</title>
        <authorList>
            <person name="Maeda T."/>
            <person name="Takahashi S."/>
            <person name="Yoshida T."/>
            <person name="Shimamura S."/>
            <person name="Takaki Y."/>
            <person name="Nagai Y."/>
            <person name="Toyoda A."/>
            <person name="Suzuki Y."/>
            <person name="Arimoto A."/>
            <person name="Ishii H."/>
            <person name="Satoh N."/>
            <person name="Nishiyama T."/>
            <person name="Hasebe M."/>
            <person name="Maruyama T."/>
            <person name="Minagawa J."/>
            <person name="Obokata J."/>
            <person name="Shigenobu S."/>
        </authorList>
    </citation>
    <scope>NUCLEOTIDE SEQUENCE [LARGE SCALE GENOMIC DNA]</scope>
</reference>
<keyword evidence="3" id="KW-0812">Transmembrane</keyword>
<evidence type="ECO:0000256" key="4">
    <source>
        <dbReference type="ARBA" id="ARBA00022968"/>
    </source>
</evidence>
<evidence type="ECO:0000256" key="5">
    <source>
        <dbReference type="ARBA" id="ARBA00022989"/>
    </source>
</evidence>
<dbReference type="GO" id="GO:0016263">
    <property type="term" value="F:glycoprotein-N-acetylgalactosamine 3-beta-galactosyltransferase activity"/>
    <property type="evidence" value="ECO:0007669"/>
    <property type="project" value="TreeGrafter"/>
</dbReference>
<dbReference type="GO" id="GO:0016020">
    <property type="term" value="C:membrane"/>
    <property type="evidence" value="ECO:0007669"/>
    <property type="project" value="UniProtKB-SubCell"/>
</dbReference>
<dbReference type="EMBL" id="BLXT01002832">
    <property type="protein sequence ID" value="GFN98085.1"/>
    <property type="molecule type" value="Genomic_DNA"/>
</dbReference>
<evidence type="ECO:0000256" key="1">
    <source>
        <dbReference type="ARBA" id="ARBA00004606"/>
    </source>
</evidence>
<evidence type="ECO:0000256" key="6">
    <source>
        <dbReference type="ARBA" id="ARBA00023136"/>
    </source>
</evidence>
<accession>A0AAV3ZQ72</accession>
<keyword evidence="6" id="KW-0472">Membrane</keyword>
<dbReference type="Proteomes" id="UP000735302">
    <property type="component" value="Unassembled WGS sequence"/>
</dbReference>
<comment type="caution">
    <text evidence="7">The sequence shown here is derived from an EMBL/GenBank/DDBJ whole genome shotgun (WGS) entry which is preliminary data.</text>
</comment>
<evidence type="ECO:0000313" key="7">
    <source>
        <dbReference type="EMBL" id="GFN98085.1"/>
    </source>
</evidence>
<dbReference type="Gene3D" id="3.90.550.50">
    <property type="match status" value="1"/>
</dbReference>
<organism evidence="7 8">
    <name type="scientific">Plakobranchus ocellatus</name>
    <dbReference type="NCBI Taxonomy" id="259542"/>
    <lineage>
        <taxon>Eukaryota</taxon>
        <taxon>Metazoa</taxon>
        <taxon>Spiralia</taxon>
        <taxon>Lophotrochozoa</taxon>
        <taxon>Mollusca</taxon>
        <taxon>Gastropoda</taxon>
        <taxon>Heterobranchia</taxon>
        <taxon>Euthyneura</taxon>
        <taxon>Panpulmonata</taxon>
        <taxon>Sacoglossa</taxon>
        <taxon>Placobranchoidea</taxon>
        <taxon>Plakobranchidae</taxon>
        <taxon>Plakobranchus</taxon>
    </lineage>
</organism>
<dbReference type="PANTHER" id="PTHR23033:SF14">
    <property type="entry name" value="GLYCOPROTEIN-N-ACETYLGALACTOSAMINE 3-BETA-GALACTOSYLTRANSFERASE 1-RELATED"/>
    <property type="match status" value="1"/>
</dbReference>
<evidence type="ECO:0000256" key="3">
    <source>
        <dbReference type="ARBA" id="ARBA00022692"/>
    </source>
</evidence>
<evidence type="ECO:0000256" key="2">
    <source>
        <dbReference type="ARBA" id="ARBA00006462"/>
    </source>
</evidence>
<dbReference type="AlphaFoldDB" id="A0AAV3ZQ72"/>
<name>A0AAV3ZQ72_9GAST</name>
<keyword evidence="5" id="KW-1133">Transmembrane helix</keyword>
<sequence length="199" mass="22802">MLRVRFLCAGCQFKHFSPQGYMSGGAGYLFNREGLKLLVEKGYNIPARCRLKGGAEDIETGRCAYKAGVRTLNSVDIYKKVTFFPSNVYASLMGLPDWAKQYMRDTVPLGKDCCSQLPVAFHYTGPKLMYAIDFLLYRVNVHGRRFMLEAAGRLFDGTEVEDMERKMKRRPYPGENLDEYYSEGWREQNTTIFINPGLL</sequence>
<evidence type="ECO:0000313" key="8">
    <source>
        <dbReference type="Proteomes" id="UP000735302"/>
    </source>
</evidence>
<proteinExistence type="inferred from homology"/>
<comment type="subcellular location">
    <subcellularLocation>
        <location evidence="1">Membrane</location>
        <topology evidence="1">Single-pass type II membrane protein</topology>
    </subcellularLocation>
</comment>
<protein>
    <submittedName>
        <fullName evidence="7">Glycoprotein-n-acetylgalactosamine 3-beta-galactosyltransferase 1</fullName>
    </submittedName>
</protein>
<gene>
    <name evidence="7" type="ORF">PoB_002459100</name>
</gene>
<dbReference type="PANTHER" id="PTHR23033">
    <property type="entry name" value="BETA1,3-GALACTOSYLTRANSFERASE"/>
    <property type="match status" value="1"/>
</dbReference>
<keyword evidence="8" id="KW-1185">Reference proteome</keyword>
<dbReference type="InterPro" id="IPR026050">
    <property type="entry name" value="C1GALT1/C1GALT1_chp1"/>
</dbReference>
<keyword evidence="4" id="KW-0735">Signal-anchor</keyword>